<feature type="region of interest" description="Disordered" evidence="11">
    <location>
        <begin position="259"/>
        <end position="286"/>
    </location>
</feature>
<proteinExistence type="inferred from homology"/>
<keyword evidence="5 10" id="KW-0805">Transcription regulation</keyword>
<feature type="non-terminal residue" evidence="15">
    <location>
        <position position="473"/>
    </location>
</feature>
<evidence type="ECO:0000256" key="4">
    <source>
        <dbReference type="ARBA" id="ARBA00022895"/>
    </source>
</evidence>
<evidence type="ECO:0000256" key="6">
    <source>
        <dbReference type="ARBA" id="ARBA00023159"/>
    </source>
</evidence>
<dbReference type="CDD" id="cd11655">
    <property type="entry name" value="rap1_myb-like"/>
    <property type="match status" value="1"/>
</dbReference>
<sequence length="473" mass="52751">MQSTECDSSREKQQCPIPHTMTLFVDDTGCPLRFFIRPGSAKRRFLPVIRLGGGVMCRIQEPGAISLADPKEQSGVAAPGYISVQYILDCVEKNERLDLEGYRLGSTQQERADSTSSGVCWTGRVGYSREEDDAILRYLKEHSSKESLVKGNKIWQEMERAAVTCHTWQSMKDRYRKHLAGRMEAFQVEDLTASPSSAATRSTKRKSKLEETEAMDTASDQQVSGPTCASLENQVVEEEEMKELTNGEEKEEEILEKEVRDTEVEVRQGQEVTTESTQLTQSSSAKRRKLEILELAVREFEPGDETPDLEDLEVTGEARDQEEPGAQSVVAGQESVPVAGRAELGQPQSPASLLSKFMMHKDSFVVDSQTQEGEEGVSDPSETEVVDAIAAVQFLMDEFGVDLACVMQSFLKNNGDFQAVRHYLRTGRTVDGRPLWTRHDDLDLQSGDPITKQALILKYGEESVAKRVAFFNT</sequence>
<comment type="caution">
    <text evidence="15">The sequence shown here is derived from an EMBL/GenBank/DDBJ whole genome shotgun (WGS) entry which is preliminary data.</text>
</comment>
<feature type="domain" description="TERF2-interacting telomeric protein 1 Myb" evidence="12">
    <location>
        <begin position="127"/>
        <end position="183"/>
    </location>
</feature>
<evidence type="ECO:0000313" key="15">
    <source>
        <dbReference type="EMBL" id="MBN3283840.1"/>
    </source>
</evidence>
<dbReference type="SUPFAM" id="SSF46689">
    <property type="entry name" value="Homeodomain-like"/>
    <property type="match status" value="1"/>
</dbReference>
<organism evidence="15 16">
    <name type="scientific">Polyodon spathula</name>
    <name type="common">North American paddlefish</name>
    <name type="synonym">Squalus spathula</name>
    <dbReference type="NCBI Taxonomy" id="7913"/>
    <lineage>
        <taxon>Eukaryota</taxon>
        <taxon>Metazoa</taxon>
        <taxon>Chordata</taxon>
        <taxon>Craniata</taxon>
        <taxon>Vertebrata</taxon>
        <taxon>Euteleostomi</taxon>
        <taxon>Actinopterygii</taxon>
        <taxon>Chondrostei</taxon>
        <taxon>Acipenseriformes</taxon>
        <taxon>Polyodontidae</taxon>
        <taxon>Polyodon</taxon>
    </lineage>
</organism>
<dbReference type="PANTHER" id="PTHR16466">
    <property type="entry name" value="TELOMERE REPEAT-BINDING FACTOR 2-INTERACTING PROTEIN 1"/>
    <property type="match status" value="1"/>
</dbReference>
<feature type="domain" description="TRF2-interacting telomeric protein/Rap1 C-terminal" evidence="13">
    <location>
        <begin position="396"/>
        <end position="471"/>
    </location>
</feature>
<keyword evidence="16" id="KW-1185">Reference proteome</keyword>
<evidence type="ECO:0000256" key="3">
    <source>
        <dbReference type="ARBA" id="ARBA00022454"/>
    </source>
</evidence>
<accession>A0ABS2YBD3</accession>
<keyword evidence="8 10" id="KW-0539">Nucleus</keyword>
<feature type="region of interest" description="Disordered" evidence="11">
    <location>
        <begin position="190"/>
        <end position="228"/>
    </location>
</feature>
<evidence type="ECO:0000256" key="7">
    <source>
        <dbReference type="ARBA" id="ARBA00023163"/>
    </source>
</evidence>
<dbReference type="PANTHER" id="PTHR16466:SF6">
    <property type="entry name" value="TELOMERIC REPEAT-BINDING FACTOR 2-INTERACTING PROTEIN 1"/>
    <property type="match status" value="1"/>
</dbReference>
<feature type="domain" description="BRCT" evidence="14">
    <location>
        <begin position="23"/>
        <end position="103"/>
    </location>
</feature>
<dbReference type="CDD" id="cd11653">
    <property type="entry name" value="rap1_RCT"/>
    <property type="match status" value="1"/>
</dbReference>
<evidence type="ECO:0000256" key="9">
    <source>
        <dbReference type="ARBA" id="ARBA00032471"/>
    </source>
</evidence>
<dbReference type="InterPro" id="IPR009057">
    <property type="entry name" value="Homeodomain-like_sf"/>
</dbReference>
<evidence type="ECO:0000256" key="5">
    <source>
        <dbReference type="ARBA" id="ARBA00023015"/>
    </source>
</evidence>
<comment type="subunit">
    <text evidence="10">Homodimer.</text>
</comment>
<reference evidence="15" key="1">
    <citation type="journal article" date="2021" name="Cell">
        <title>Tracing the genetic footprints of vertebrate landing in non-teleost ray-finned fishes.</title>
        <authorList>
            <person name="Bi X."/>
            <person name="Wang K."/>
            <person name="Yang L."/>
            <person name="Pan H."/>
            <person name="Jiang H."/>
            <person name="Wei Q."/>
            <person name="Fang M."/>
            <person name="Yu H."/>
            <person name="Zhu C."/>
            <person name="Cai Y."/>
            <person name="He Y."/>
            <person name="Gan X."/>
            <person name="Zeng H."/>
            <person name="Yu D."/>
            <person name="Zhu Y."/>
            <person name="Jiang H."/>
            <person name="Qiu Q."/>
            <person name="Yang H."/>
            <person name="Zhang Y.E."/>
            <person name="Wang W."/>
            <person name="Zhu M."/>
            <person name="He S."/>
            <person name="Zhang G."/>
        </authorList>
    </citation>
    <scope>NUCLEOTIDE SEQUENCE</scope>
    <source>
        <strain evidence="15">Pddl_001</strain>
    </source>
</reference>
<dbReference type="EMBL" id="JAAWVQ010131250">
    <property type="protein sequence ID" value="MBN3283840.1"/>
    <property type="molecule type" value="Genomic_DNA"/>
</dbReference>
<dbReference type="Proteomes" id="UP001166093">
    <property type="component" value="Unassembled WGS sequence"/>
</dbReference>
<feature type="compositionally biased region" description="Low complexity" evidence="11">
    <location>
        <begin position="270"/>
        <end position="284"/>
    </location>
</feature>
<keyword evidence="6 10" id="KW-0010">Activator</keyword>
<feature type="non-terminal residue" evidence="15">
    <location>
        <position position="1"/>
    </location>
</feature>
<dbReference type="InterPro" id="IPR021661">
    <property type="entry name" value="Rap1_C"/>
</dbReference>
<dbReference type="Pfam" id="PF08914">
    <property type="entry name" value="Myb_Rap1"/>
    <property type="match status" value="1"/>
</dbReference>
<feature type="compositionally biased region" description="Low complexity" evidence="11">
    <location>
        <begin position="192"/>
        <end position="201"/>
    </location>
</feature>
<keyword evidence="3 10" id="KW-0158">Chromosome</keyword>
<evidence type="ECO:0000259" key="13">
    <source>
        <dbReference type="Pfam" id="PF11626"/>
    </source>
</evidence>
<comment type="function">
    <text evidence="10">Acts both as a regulator of telomere function and as a transcription regulator. Involved in the regulation of telomere length and protection as a component of the shelterin complex (telosome). Does not bind DNA directly: recruited to telomeric double-stranded 5'-TTAGGG-3' repeats via its interaction with terf2. Independently of its function in telomeres, also acts as a transcription regulator: recruited to extratelomeric 5'-TTAGGG-3' sites via its association with terf2 or other factors, and regulates gene expression.</text>
</comment>
<feature type="compositionally biased region" description="Basic and acidic residues" evidence="11">
    <location>
        <begin position="259"/>
        <end position="268"/>
    </location>
</feature>
<comment type="subcellular location">
    <subcellularLocation>
        <location evidence="10">Nucleus</location>
    </subcellularLocation>
    <subcellularLocation>
        <location evidence="10">Chromosome</location>
        <location evidence="10">Telomere</location>
    </subcellularLocation>
</comment>
<dbReference type="Gene3D" id="1.10.10.60">
    <property type="entry name" value="Homeodomain-like"/>
    <property type="match status" value="1"/>
</dbReference>
<protein>
    <recommendedName>
        <fullName evidence="2 10">Telomeric repeat-binding factor 2-interacting protein 1</fullName>
        <shortName evidence="10">TERF2-interacting telomeric protein 1</shortName>
    </recommendedName>
    <alternativeName>
        <fullName evidence="9 10">Repressor/activator protein 1 homolog</fullName>
    </alternativeName>
</protein>
<evidence type="ECO:0000256" key="11">
    <source>
        <dbReference type="SAM" id="MobiDB-lite"/>
    </source>
</evidence>
<dbReference type="Pfam" id="PF11626">
    <property type="entry name" value="Rap1_C"/>
    <property type="match status" value="1"/>
</dbReference>
<evidence type="ECO:0000259" key="12">
    <source>
        <dbReference type="Pfam" id="PF08914"/>
    </source>
</evidence>
<gene>
    <name evidence="15" type="primary">Terf2ip</name>
    <name evidence="15" type="ORF">GTO93_0010286</name>
</gene>
<keyword evidence="4 10" id="KW-0779">Telomere</keyword>
<evidence type="ECO:0000256" key="2">
    <source>
        <dbReference type="ARBA" id="ARBA00017805"/>
    </source>
</evidence>
<evidence type="ECO:0000256" key="10">
    <source>
        <dbReference type="RuleBase" id="RU367107"/>
    </source>
</evidence>
<dbReference type="InterPro" id="IPR039595">
    <property type="entry name" value="TE2IP/Rap1"/>
</dbReference>
<feature type="compositionally biased region" description="Polar residues" evidence="11">
    <location>
        <begin position="218"/>
        <end position="228"/>
    </location>
</feature>
<evidence type="ECO:0000256" key="1">
    <source>
        <dbReference type="ARBA" id="ARBA00010467"/>
    </source>
</evidence>
<evidence type="ECO:0000259" key="14">
    <source>
        <dbReference type="Pfam" id="PF16589"/>
    </source>
</evidence>
<dbReference type="InterPro" id="IPR001357">
    <property type="entry name" value="BRCT_dom"/>
</dbReference>
<keyword evidence="7 10" id="KW-0804">Transcription</keyword>
<evidence type="ECO:0000256" key="8">
    <source>
        <dbReference type="ARBA" id="ARBA00023242"/>
    </source>
</evidence>
<comment type="similarity">
    <text evidence="1 10">Belongs to the RAP1 family.</text>
</comment>
<dbReference type="Pfam" id="PF16589">
    <property type="entry name" value="BRCT_2"/>
    <property type="match status" value="1"/>
</dbReference>
<dbReference type="InterPro" id="IPR015010">
    <property type="entry name" value="TERF2IP_Myb"/>
</dbReference>
<name>A0ABS2YBD3_POLSP</name>
<evidence type="ECO:0000313" key="16">
    <source>
        <dbReference type="Proteomes" id="UP001166093"/>
    </source>
</evidence>